<gene>
    <name evidence="6" type="ORF">C7V51_06010</name>
</gene>
<dbReference type="Gene3D" id="3.30.300.30">
    <property type="match status" value="1"/>
</dbReference>
<dbReference type="InterPro" id="IPR020845">
    <property type="entry name" value="AMP-binding_CS"/>
</dbReference>
<dbReference type="InterPro" id="IPR042099">
    <property type="entry name" value="ANL_N_sf"/>
</dbReference>
<dbReference type="InterPro" id="IPR009081">
    <property type="entry name" value="PP-bd_ACP"/>
</dbReference>
<dbReference type="InterPro" id="IPR001031">
    <property type="entry name" value="Thioesterase"/>
</dbReference>
<dbReference type="SUPFAM" id="SSF51735">
    <property type="entry name" value="NAD(P)-binding Rossmann-fold domains"/>
    <property type="match status" value="2"/>
</dbReference>
<dbReference type="Pfam" id="PF00550">
    <property type="entry name" value="PP-binding"/>
    <property type="match status" value="1"/>
</dbReference>
<reference evidence="6 7" key="1">
    <citation type="submission" date="2018-03" db="EMBL/GenBank/DDBJ databases">
        <title>Bacteriophage NCPPB3778 and a type I-E CRISPR drive the evolution of the US Biological Select Agent, Rathayibacter toxicus.</title>
        <authorList>
            <person name="Davis E.W.II."/>
            <person name="Tabima J.F."/>
            <person name="Weisberg A.J."/>
            <person name="Dantas Lopes L."/>
            <person name="Wiseman M.S."/>
            <person name="Wiseman M.S."/>
            <person name="Pupko T."/>
            <person name="Belcher M.S."/>
            <person name="Sechler A.J."/>
            <person name="Tancos M.A."/>
            <person name="Schroeder B.K."/>
            <person name="Murray T.D."/>
            <person name="Luster D.G."/>
            <person name="Schneider W.L."/>
            <person name="Rogers E."/>
            <person name="Andreote F.D."/>
            <person name="Grunwald N.J."/>
            <person name="Putnam M.L."/>
            <person name="Chang J.H."/>
        </authorList>
    </citation>
    <scope>NUCLEOTIDE SEQUENCE [LARGE SCALE GENOMIC DNA]</scope>
    <source>
        <strain evidence="6 7">NCCPB 2253</strain>
    </source>
</reference>
<dbReference type="Gene3D" id="3.40.50.1820">
    <property type="entry name" value="alpha/beta hydrolase"/>
    <property type="match status" value="1"/>
</dbReference>
<dbReference type="InterPro" id="IPR000873">
    <property type="entry name" value="AMP-dep_synth/lig_dom"/>
</dbReference>
<organism evidence="6 7">
    <name type="scientific">Rathayibacter iranicus</name>
    <dbReference type="NCBI Taxonomy" id="59737"/>
    <lineage>
        <taxon>Bacteria</taxon>
        <taxon>Bacillati</taxon>
        <taxon>Actinomycetota</taxon>
        <taxon>Actinomycetes</taxon>
        <taxon>Micrococcales</taxon>
        <taxon>Microbacteriaceae</taxon>
        <taxon>Rathayibacter</taxon>
    </lineage>
</organism>
<comment type="similarity">
    <text evidence="2">Belongs to the ATP-dependent AMP-binding enzyme family.</text>
</comment>
<dbReference type="InterPro" id="IPR036736">
    <property type="entry name" value="ACP-like_sf"/>
</dbReference>
<evidence type="ECO:0000313" key="7">
    <source>
        <dbReference type="Proteomes" id="UP000283946"/>
    </source>
</evidence>
<dbReference type="RefSeq" id="WP_104264514.1">
    <property type="nucleotide sequence ID" value="NZ_CP028130.1"/>
</dbReference>
<dbReference type="GO" id="GO:0006633">
    <property type="term" value="P:fatty acid biosynthetic process"/>
    <property type="evidence" value="ECO:0007669"/>
    <property type="project" value="TreeGrafter"/>
</dbReference>
<dbReference type="Pfam" id="PF00975">
    <property type="entry name" value="Thioesterase"/>
    <property type="match status" value="1"/>
</dbReference>
<dbReference type="Proteomes" id="UP000283946">
    <property type="component" value="Chromosome"/>
</dbReference>
<dbReference type="PANTHER" id="PTHR22754">
    <property type="entry name" value="DISCO-INTERACTING PROTEIN 2 DIP2 -RELATED"/>
    <property type="match status" value="1"/>
</dbReference>
<dbReference type="Gene3D" id="1.10.1200.10">
    <property type="entry name" value="ACP-like"/>
    <property type="match status" value="1"/>
</dbReference>
<dbReference type="PROSITE" id="PS50075">
    <property type="entry name" value="CARRIER"/>
    <property type="match status" value="1"/>
</dbReference>
<dbReference type="GO" id="GO:0005886">
    <property type="term" value="C:plasma membrane"/>
    <property type="evidence" value="ECO:0007669"/>
    <property type="project" value="TreeGrafter"/>
</dbReference>
<keyword evidence="4" id="KW-0597">Phosphoprotein</keyword>
<dbReference type="GO" id="GO:0070566">
    <property type="term" value="F:adenylyltransferase activity"/>
    <property type="evidence" value="ECO:0007669"/>
    <property type="project" value="TreeGrafter"/>
</dbReference>
<evidence type="ECO:0000256" key="4">
    <source>
        <dbReference type="ARBA" id="ARBA00022553"/>
    </source>
</evidence>
<proteinExistence type="inferred from homology"/>
<evidence type="ECO:0000256" key="2">
    <source>
        <dbReference type="ARBA" id="ARBA00006432"/>
    </source>
</evidence>
<dbReference type="SMART" id="SM00823">
    <property type="entry name" value="PKS_PP"/>
    <property type="match status" value="1"/>
</dbReference>
<dbReference type="Gene3D" id="3.40.50.12780">
    <property type="entry name" value="N-terminal domain of ligase-like"/>
    <property type="match status" value="1"/>
</dbReference>
<sequence length="1579" mass="172756">MRIQNLRSDESSDRMARALRKIPGIYDAAVTARVDSAGETKRVAYLVTDPSTSSHWPPDDGGESKDTFTTIDYWMRVTSIPLTHDGEIDLNRLSQIPIVDDAMSQQLASGLESTQDVEWAVTIESGTAEHHARPLRAERGEGTFRLRSSAEAAPAIISAEPTDVPSGAATTLVDTLLRTAASNPQGVCASIDRSGALHTTSYKSLLGAARSALGALQRMDIKPGDRVVVACEAPQSFFVAFWGCILGGAIPVPVNPPVELVPDDPAIRRLLSAQESLRALAVISDDQHARLYADVLDSSTRALSMNDLQSSGETGILVSPDPEDTAVMLLTSGSTGKPKVVMQSHKALLAQARSAIASLELTGDDVSLNWFPLDHVGGIVMFHLRDLLLGADQFHSRPDPILKDPLLWLNWIDRFDVSITWAPNFASSLVTSAHHRADKRNWDLRRLRVVVNAGEAIVRSSASDFARLLHSYGASERVMRPAWGMSETCSAVTYGVLEPQDSSHRPVSIGRPISDLSARIINESGLLVAEGEVGRLQVHGTVVTKGYFDNASANRDSFTEDGWFRTGDLAFIRDGEITITGREKDVIIVNGLNVYCQEVESVAESVEGVAPSYTAAVATKHGGSEQVALLYVESETEKSRHRVKREIRRELAQRMSVYPSAVIAVKHDQIPKTAIGKIQRGDLAEKLASGGFASELAEQGIALVSSGANGPSCFIRNWHRRRYLPSNSEALEVPTVVMADAAGLGSALAELIGAANCILVRTGGDFEMIDESTIIMDPTQDSSFRRLCAHIQRRLGTAVRVVHCWAYGERTPIDSDVNRLWREYELGFGSINRLVKNWHSDLSGLDVWTISSDIQPIGETETAYERSSILALADTLSAEHPGLTYRHIDIAESREVDSDADDVARIILADPSDEEIVLKQGKSMVPGLELIELPPENSPNGLKQGGTYLVAGGMGGIGRHIVTRLTTEFECSVLAVGRRKPEELEPGVLDEMMRVGNITYRSVDITDYDALINAINLYESDTGATLDGIINLAGSYESLTVQESDLKSAQRVLSTKLVGTWNLHRIVTSRPDLQIVHASSAVTLLHGAGTGLYAVANHFVESLSDAERSSGIRSTCISWGIWRDVGISRESAVQALMERRGYVPMQTSDALDALTRVAGLNDVQLWTGLNPQRPDVSRLLRNDPQAGARLVVRSDAKFEEGQRLKPQDPFGIDSDVVWLSAGGEGSHLATSTHVSRRGSEGQTEIKVQRIWQEVLDRESVHVDENFFELGGTSLSAALAISSVERDFGIQLQVTILMSHPTVASLAEHIDSKIRGVTSLQSNLIVPLQTQGAKTPFFGVHPLFGLVYPYAELARMMKPSRPFYAIQARGFSAGEHPLRTINEMASLYISEMKRVQPSGPYYIGGWSLGSLIALEMAQQLDKEGEDVERLIIIDQATDSVDRFLDEIPLRVQAKRFGSILREAFKSFQPQWQGRNMGWILVRHPRLASRFFTQVLAPMLRVGWRNKSAATNYVIEEYPGRISLLHTGDPEFTRFTNPELGWDRVALKGVDVHRIPGAHFTLHESPHVEVLAEAMATVLEG</sequence>
<dbReference type="SUPFAM" id="SSF53474">
    <property type="entry name" value="alpha/beta-Hydrolases"/>
    <property type="match status" value="1"/>
</dbReference>
<evidence type="ECO:0000259" key="5">
    <source>
        <dbReference type="PROSITE" id="PS50075"/>
    </source>
</evidence>
<dbReference type="InterPro" id="IPR029058">
    <property type="entry name" value="AB_hydrolase_fold"/>
</dbReference>
<dbReference type="Pfam" id="PF00501">
    <property type="entry name" value="AMP-binding"/>
    <property type="match status" value="1"/>
</dbReference>
<dbReference type="Gene3D" id="3.40.50.720">
    <property type="entry name" value="NAD(P)-binding Rossmann-like Domain"/>
    <property type="match status" value="1"/>
</dbReference>
<keyword evidence="3" id="KW-0596">Phosphopantetheine</keyword>
<comment type="cofactor">
    <cofactor evidence="1">
        <name>pantetheine 4'-phosphate</name>
        <dbReference type="ChEBI" id="CHEBI:47942"/>
    </cofactor>
</comment>
<dbReference type="GO" id="GO:0031177">
    <property type="term" value="F:phosphopantetheine binding"/>
    <property type="evidence" value="ECO:0007669"/>
    <property type="project" value="InterPro"/>
</dbReference>
<protein>
    <submittedName>
        <fullName evidence="6">KR domain-containing protein</fullName>
    </submittedName>
</protein>
<dbReference type="PANTHER" id="PTHR22754:SF32">
    <property type="entry name" value="DISCO-INTERACTING PROTEIN 2"/>
    <property type="match status" value="1"/>
</dbReference>
<dbReference type="PROSITE" id="PS00455">
    <property type="entry name" value="AMP_BINDING"/>
    <property type="match status" value="1"/>
</dbReference>
<name>A0AAD1EMG1_9MICO</name>
<dbReference type="InterPro" id="IPR020806">
    <property type="entry name" value="PKS_PP-bd"/>
</dbReference>
<accession>A0AAD1EMG1</accession>
<dbReference type="InterPro" id="IPR045851">
    <property type="entry name" value="AMP-bd_C_sf"/>
</dbReference>
<dbReference type="Pfam" id="PF08659">
    <property type="entry name" value="KR"/>
    <property type="match status" value="1"/>
</dbReference>
<dbReference type="InterPro" id="IPR057326">
    <property type="entry name" value="KR_dom"/>
</dbReference>
<evidence type="ECO:0000256" key="1">
    <source>
        <dbReference type="ARBA" id="ARBA00001957"/>
    </source>
</evidence>
<dbReference type="KEGG" id="ria:C7V51_06010"/>
<evidence type="ECO:0000256" key="3">
    <source>
        <dbReference type="ARBA" id="ARBA00022450"/>
    </source>
</evidence>
<dbReference type="SUPFAM" id="SSF56801">
    <property type="entry name" value="Acetyl-CoA synthetase-like"/>
    <property type="match status" value="1"/>
</dbReference>
<dbReference type="EMBL" id="CP028130">
    <property type="protein sequence ID" value="AZZ55484.1"/>
    <property type="molecule type" value="Genomic_DNA"/>
</dbReference>
<dbReference type="SMART" id="SM00822">
    <property type="entry name" value="PKS_KR"/>
    <property type="match status" value="1"/>
</dbReference>
<feature type="domain" description="Carrier" evidence="5">
    <location>
        <begin position="1238"/>
        <end position="1313"/>
    </location>
</feature>
<dbReference type="InterPro" id="IPR013968">
    <property type="entry name" value="PKS_KR"/>
</dbReference>
<dbReference type="InterPro" id="IPR036291">
    <property type="entry name" value="NAD(P)-bd_dom_sf"/>
</dbReference>
<evidence type="ECO:0000313" key="6">
    <source>
        <dbReference type="EMBL" id="AZZ55484.1"/>
    </source>
</evidence>
<dbReference type="SUPFAM" id="SSF47336">
    <property type="entry name" value="ACP-like"/>
    <property type="match status" value="1"/>
</dbReference>